<dbReference type="Proteomes" id="UP000002534">
    <property type="component" value="Chromosome"/>
</dbReference>
<dbReference type="OrthoDB" id="9970796at2"/>
<evidence type="ECO:0000313" key="1">
    <source>
        <dbReference type="EMBL" id="ABA88942.1"/>
    </source>
</evidence>
<sequence>MVPATAGKSLAHYAFGEMGFTSDAQSSSTATLRVLDRTNTIDYFGESKPQIRGGLFLQKNCAAIGMMLGIGQLVRYLYICWLDYHNDRDRQLLRALEQQTYLMVNFYGSNRQRRRLYLVDNPLIPLIEQARRHIGRLPAWTGEQFTQTLSSITLQCGDVSHLWDRLDAEVNIVQLKE</sequence>
<evidence type="ECO:0000313" key="2">
    <source>
        <dbReference type="Proteomes" id="UP000002534"/>
    </source>
</evidence>
<dbReference type="STRING" id="338963.Pcar_1699"/>
<proteinExistence type="predicted"/>
<organism evidence="1 2">
    <name type="scientific">Syntrophotalea carbinolica (strain DSM 2380 / NBRC 103641 / GraBd1)</name>
    <name type="common">Pelobacter carbinolicus</name>
    <dbReference type="NCBI Taxonomy" id="338963"/>
    <lineage>
        <taxon>Bacteria</taxon>
        <taxon>Pseudomonadati</taxon>
        <taxon>Thermodesulfobacteriota</taxon>
        <taxon>Desulfuromonadia</taxon>
        <taxon>Desulfuromonadales</taxon>
        <taxon>Syntrophotaleaceae</taxon>
        <taxon>Syntrophotalea</taxon>
    </lineage>
</organism>
<gene>
    <name evidence="1" type="ordered locus">Pcar_1699</name>
</gene>
<reference evidence="1 2" key="2">
    <citation type="journal article" date="2012" name="BMC Genomics">
        <title>The genome of Pelobacter carbinolicus reveals surprising metabolic capabilities and physiological features.</title>
        <authorList>
            <person name="Aklujkar M."/>
            <person name="Haveman S.A."/>
            <person name="Didonato R.Jr."/>
            <person name="Chertkov O."/>
            <person name="Han C.S."/>
            <person name="Land M.L."/>
            <person name="Brown P."/>
            <person name="Lovley D.R."/>
        </authorList>
    </citation>
    <scope>NUCLEOTIDE SEQUENCE [LARGE SCALE GENOMIC DNA]</scope>
    <source>
        <strain evidence="2">DSM 2380 / NBRC 103641 / GraBd1</strain>
    </source>
</reference>
<name>Q3A3W5_SYNC1</name>
<dbReference type="AlphaFoldDB" id="Q3A3W5"/>
<dbReference type="KEGG" id="pca:Pcar_1699"/>
<protein>
    <submittedName>
        <fullName evidence="1">Uncharacterized protein</fullName>
    </submittedName>
</protein>
<keyword evidence="2" id="KW-1185">Reference proteome</keyword>
<reference evidence="2" key="1">
    <citation type="submission" date="2005-10" db="EMBL/GenBank/DDBJ databases">
        <title>Complete sequence of Pelobacter carbinolicus DSM 2380.</title>
        <authorList>
            <person name="Copeland A."/>
            <person name="Lucas S."/>
            <person name="Lapidus A."/>
            <person name="Barry K."/>
            <person name="Detter J.C."/>
            <person name="Glavina T."/>
            <person name="Hammon N."/>
            <person name="Israni S."/>
            <person name="Pitluck S."/>
            <person name="Chertkov O."/>
            <person name="Schmutz J."/>
            <person name="Larimer F."/>
            <person name="Land M."/>
            <person name="Kyrpides N."/>
            <person name="Ivanova N."/>
            <person name="Richardson P."/>
        </authorList>
    </citation>
    <scope>NUCLEOTIDE SEQUENCE [LARGE SCALE GENOMIC DNA]</scope>
    <source>
        <strain evidence="2">DSM 2380 / NBRC 103641 / GraBd1</strain>
    </source>
</reference>
<dbReference type="RefSeq" id="WP_011341433.1">
    <property type="nucleotide sequence ID" value="NC_007498.2"/>
</dbReference>
<accession>Q3A3W5</accession>
<dbReference type="HOGENOM" id="CLU_1516521_0_0_7"/>
<dbReference type="EMBL" id="CP000142">
    <property type="protein sequence ID" value="ABA88942.1"/>
    <property type="molecule type" value="Genomic_DNA"/>
</dbReference>